<name>A0A2S7KPX1_9FLAO</name>
<keyword evidence="1" id="KW-0472">Membrane</keyword>
<dbReference type="OrthoDB" id="1412480at2"/>
<dbReference type="EMBL" id="MQUB01000001">
    <property type="protein sequence ID" value="PQB04674.1"/>
    <property type="molecule type" value="Genomic_DNA"/>
</dbReference>
<reference evidence="2 3" key="1">
    <citation type="submission" date="2016-11" db="EMBL/GenBank/DDBJ databases">
        <title>Trade-off between light-utilization and light-protection in marine flavobacteria.</title>
        <authorList>
            <person name="Kumagai Y."/>
        </authorList>
    </citation>
    <scope>NUCLEOTIDE SEQUENCE [LARGE SCALE GENOMIC DNA]</scope>
    <source>
        <strain evidence="2 3">NBRC 107741</strain>
    </source>
</reference>
<dbReference type="AlphaFoldDB" id="A0A2S7KPX1"/>
<gene>
    <name evidence="2" type="ORF">BST85_07030</name>
</gene>
<evidence type="ECO:0008006" key="4">
    <source>
        <dbReference type="Google" id="ProtNLM"/>
    </source>
</evidence>
<dbReference type="Proteomes" id="UP000239800">
    <property type="component" value="Unassembled WGS sequence"/>
</dbReference>
<evidence type="ECO:0000313" key="2">
    <source>
        <dbReference type="EMBL" id="PQB04674.1"/>
    </source>
</evidence>
<evidence type="ECO:0000313" key="3">
    <source>
        <dbReference type="Proteomes" id="UP000239800"/>
    </source>
</evidence>
<keyword evidence="1" id="KW-0812">Transmembrane</keyword>
<proteinExistence type="predicted"/>
<accession>A0A2S7KPX1</accession>
<protein>
    <recommendedName>
        <fullName evidence="4">DUF748 domain-containing protein</fullName>
    </recommendedName>
</protein>
<keyword evidence="3" id="KW-1185">Reference proteome</keyword>
<keyword evidence="1" id="KW-1133">Transmembrane helix</keyword>
<feature type="transmembrane region" description="Helical" evidence="1">
    <location>
        <begin position="12"/>
        <end position="32"/>
    </location>
</feature>
<dbReference type="RefSeq" id="WP_104812601.1">
    <property type="nucleotide sequence ID" value="NZ_MQUB01000001.1"/>
</dbReference>
<comment type="caution">
    <text evidence="2">The sequence shown here is derived from an EMBL/GenBank/DDBJ whole genome shotgun (WGS) entry which is preliminary data.</text>
</comment>
<sequence length="556" mass="62814">MQLTKRKKKILKIAMFAGIGVVVISIVINLVAQSSIKKFLNEELVKLNSNADYTMSVSDVSVGVLQGNITLRELAIRPTDSLRQAMQDNDNNLRSVREATFSSLKLRGFSILGYLLNKEVNLSGIRLDRLKYRVEENSNIRLNKAKKKKGKFALDSLQIPGIVGIDPGKIEIDNYTIEVIESGSGDTLTNYVAKSLMMSDVKLTSLGEGSDYLQFDTSDLRMELDDQEYTFSNGLYSIAFDELVFSRKEELLTISNFKYGPVASARETANKYTFTNDIYDAKIETLSVSGFDLRKLIVSGVMTANYVELDSLNLTIFKDKRLPWNYDKRPQLPNQSLQTLKLPLKIDSVRAKRAYLDYTEQLAEDDKMIHIFIDDLQLGVDHITSIKSEFDNSEPLGMHLTGDLLNTMPFEVNLEMPYTSTTFRYWGKTGAMTTFESINPIIYPAINMKFEGGELNGIDFAAVATPTLMEGEMTMSYKDLEVQVFTNEKKRDKNNTVSWLANSFAKQSNPKKNGKLSVARMDFERVMYKGIGNYLWKGLQSGIINSIIPFGKRKKQ</sequence>
<evidence type="ECO:0000256" key="1">
    <source>
        <dbReference type="SAM" id="Phobius"/>
    </source>
</evidence>
<organism evidence="2 3">
    <name type="scientific">Aureitalea marina</name>
    <dbReference type="NCBI Taxonomy" id="930804"/>
    <lineage>
        <taxon>Bacteria</taxon>
        <taxon>Pseudomonadati</taxon>
        <taxon>Bacteroidota</taxon>
        <taxon>Flavobacteriia</taxon>
        <taxon>Flavobacteriales</taxon>
        <taxon>Flavobacteriaceae</taxon>
        <taxon>Aureitalea</taxon>
    </lineage>
</organism>